<evidence type="ECO:0000313" key="2">
    <source>
        <dbReference type="Proteomes" id="UP001152024"/>
    </source>
</evidence>
<proteinExistence type="predicted"/>
<sequence>MDHGDKSGPAIFSSKDLSLVYADIKRNTTFDTRVQMGNGGRYLAFIESGRYHAFDANYQKKWTVSTRDLRAADANIHDCEFISQGNALMTTYQTSGTTRLLSAER</sequence>
<protein>
    <submittedName>
        <fullName evidence="1">Uncharacterized protein</fullName>
    </submittedName>
</protein>
<name>A0ABQ8R4M7_FUSEQ</name>
<dbReference type="EMBL" id="JAOQBH010000014">
    <property type="protein sequence ID" value="KAJ4125559.1"/>
    <property type="molecule type" value="Genomic_DNA"/>
</dbReference>
<keyword evidence="2" id="KW-1185">Reference proteome</keyword>
<reference evidence="1" key="1">
    <citation type="submission" date="2022-09" db="EMBL/GenBank/DDBJ databases">
        <title>Fusarium specimens isolated from Avocado Roots.</title>
        <authorList>
            <person name="Stajich J."/>
            <person name="Roper C."/>
            <person name="Heimlech-Rivalta G."/>
        </authorList>
    </citation>
    <scope>NUCLEOTIDE SEQUENCE</scope>
    <source>
        <strain evidence="1">CF00095</strain>
    </source>
</reference>
<evidence type="ECO:0000313" key="1">
    <source>
        <dbReference type="EMBL" id="KAJ4125559.1"/>
    </source>
</evidence>
<dbReference type="Proteomes" id="UP001152024">
    <property type="component" value="Unassembled WGS sequence"/>
</dbReference>
<accession>A0ABQ8R4M7</accession>
<gene>
    <name evidence="1" type="ORF">NW768_009180</name>
</gene>
<comment type="caution">
    <text evidence="1">The sequence shown here is derived from an EMBL/GenBank/DDBJ whole genome shotgun (WGS) entry which is preliminary data.</text>
</comment>
<organism evidence="1 2">
    <name type="scientific">Fusarium equiseti</name>
    <name type="common">Fusarium scirpi</name>
    <dbReference type="NCBI Taxonomy" id="61235"/>
    <lineage>
        <taxon>Eukaryota</taxon>
        <taxon>Fungi</taxon>
        <taxon>Dikarya</taxon>
        <taxon>Ascomycota</taxon>
        <taxon>Pezizomycotina</taxon>
        <taxon>Sordariomycetes</taxon>
        <taxon>Hypocreomycetidae</taxon>
        <taxon>Hypocreales</taxon>
        <taxon>Nectriaceae</taxon>
        <taxon>Fusarium</taxon>
        <taxon>Fusarium incarnatum-equiseti species complex</taxon>
    </lineage>
</organism>